<dbReference type="AlphaFoldDB" id="A0A074VHL2"/>
<feature type="non-terminal residue" evidence="2">
    <location>
        <position position="1"/>
    </location>
</feature>
<evidence type="ECO:0000313" key="2">
    <source>
        <dbReference type="EMBL" id="KEQ01870.1"/>
    </source>
</evidence>
<reference evidence="2 3" key="1">
    <citation type="journal article" date="2014" name="PLoS Genet.">
        <title>Hidden diversity in honey bee gut symbionts detected by single-cell genomics.</title>
        <authorList>
            <person name="Engel P."/>
            <person name="Stepanauskas R."/>
            <person name="Moran N."/>
        </authorList>
    </citation>
    <scope>NUCLEOTIDE SEQUENCE [LARGE SCALE GENOMIC DNA]</scope>
    <source>
        <strain evidence="2 3">SCGC AB-598-J21</strain>
    </source>
</reference>
<feature type="region of interest" description="Disordered" evidence="1">
    <location>
        <begin position="1"/>
        <end position="26"/>
    </location>
</feature>
<accession>A0A074VHL2</accession>
<sequence>SWGAGVSTTGKEVGFNAGVGFKWSNN</sequence>
<name>A0A074VHL2_9NEIS</name>
<gene>
    <name evidence="2" type="ORF">SASC598J21_003520</name>
</gene>
<proteinExistence type="predicted"/>
<feature type="compositionally biased region" description="Polar residues" evidence="1">
    <location>
        <begin position="1"/>
        <end position="10"/>
    </location>
</feature>
<organism evidence="2 3">
    <name type="scientific">Snodgrassella alvi SCGC AB-598-J21</name>
    <dbReference type="NCBI Taxonomy" id="1385367"/>
    <lineage>
        <taxon>Bacteria</taxon>
        <taxon>Pseudomonadati</taxon>
        <taxon>Pseudomonadota</taxon>
        <taxon>Betaproteobacteria</taxon>
        <taxon>Neisseriales</taxon>
        <taxon>Neisseriaceae</taxon>
        <taxon>Snodgrassella</taxon>
    </lineage>
</organism>
<comment type="caution">
    <text evidence="2">The sequence shown here is derived from an EMBL/GenBank/DDBJ whole genome shotgun (WGS) entry which is preliminary data.</text>
</comment>
<evidence type="ECO:0000256" key="1">
    <source>
        <dbReference type="SAM" id="MobiDB-lite"/>
    </source>
</evidence>
<evidence type="ECO:0000313" key="3">
    <source>
        <dbReference type="Proteomes" id="UP000027644"/>
    </source>
</evidence>
<dbReference type="EMBL" id="AVQL01000269">
    <property type="protein sequence ID" value="KEQ01870.1"/>
    <property type="molecule type" value="Genomic_DNA"/>
</dbReference>
<dbReference type="Proteomes" id="UP000027644">
    <property type="component" value="Unassembled WGS sequence"/>
</dbReference>
<protein>
    <submittedName>
        <fullName evidence="2">YadA-like C-terminal region</fullName>
    </submittedName>
</protein>